<dbReference type="RefSeq" id="WP_077025452.1">
    <property type="nucleotide sequence ID" value="NZ_CP017641.1"/>
</dbReference>
<dbReference type="SUPFAM" id="SSF52540">
    <property type="entry name" value="P-loop containing nucleoside triphosphate hydrolases"/>
    <property type="match status" value="1"/>
</dbReference>
<evidence type="ECO:0000256" key="9">
    <source>
        <dbReference type="ARBA" id="ARBA00022989"/>
    </source>
</evidence>
<feature type="transmembrane region" description="Helical" evidence="16">
    <location>
        <begin position="172"/>
        <end position="192"/>
    </location>
</feature>
<evidence type="ECO:0000256" key="2">
    <source>
        <dbReference type="ARBA" id="ARBA00006474"/>
    </source>
</evidence>
<sequence>MFDYERFRNDVLALGLLALVVFVGLSFLSYDPADPPSDLVFPARRTPINICGSTGAAIAFYGRQVLGAGVWMVMAAMVAWDINLFSRDITKRNWLALAGTALLVLSSCVAFQLALPSINSGSTYGSGGVLGAWMGVGMQHAFSPIGVFILTLCGLLSGWMLSPLWAVTSPGVKLATLPLAFLSSVGSVATAIKPKAREESSKEVATVDNENEVDEEKYATLSINMPAEPVIEEPVDDEPEEEELEEEDEPELKVNAPAELIVHRPEEGEYVARQYDLPDLRLLEEPEEFPYEFLAKKARIAAATLEKTFEQFGLNIRVSEVDTGPAVTQFELDLEPGLRLNKVTALEDDLAIGLRVPAVRVVAPIPGKNTVGVEVPNEKQVTVRLRELIQTYGSKADEFKIPLFFGKDVSGRPLAVDLAKMPHLLIAGRTGTGKSVCLNTLILSMLMTRTPDEVKMLMIDPKMVELSPYKNLPHLMHPVITDMKKAEAVLAWAVDKMEERYDLLSKVGVRHLEGFNKMDRSTVLSKMGISELHEEAQGVPHKMPYIVIIADEMADLMMTSGKDVEAHIIRLAQKSRAVGIHLVLATQKPTVDVITGLIKSNLPARVSFQVASKMDSRVVLDEGGAERLLGCGDMLYLAPGTSSLTRAQGTYVSDEEINAVIDFFSDVEPEYSEELQQVVARSAQASTEGSGDSGPRPNDSLYDDACDVVVREGRGSCSLLQRCLGIGYGRASRMIDWMAEDGIVGEHNGANAREVLFTVDEWESEKASRTG</sequence>
<evidence type="ECO:0000256" key="13">
    <source>
        <dbReference type="ARBA" id="ARBA00025923"/>
    </source>
</evidence>
<comment type="subcellular location">
    <subcellularLocation>
        <location evidence="1">Cell membrane</location>
        <topology evidence="1">Multi-pass membrane protein</topology>
    </subcellularLocation>
</comment>
<evidence type="ECO:0000256" key="6">
    <source>
        <dbReference type="ARBA" id="ARBA00022741"/>
    </source>
</evidence>
<feature type="transmembrane region" description="Helical" evidence="16">
    <location>
        <begin position="12"/>
        <end position="30"/>
    </location>
</feature>
<dbReference type="InterPro" id="IPR036388">
    <property type="entry name" value="WH-like_DNA-bd_sf"/>
</dbReference>
<dbReference type="InterPro" id="IPR036390">
    <property type="entry name" value="WH_DNA-bd_sf"/>
</dbReference>
<dbReference type="GO" id="GO:0003677">
    <property type="term" value="F:DNA binding"/>
    <property type="evidence" value="ECO:0007669"/>
    <property type="project" value="UniProtKB-KW"/>
</dbReference>
<dbReference type="SMART" id="SM00843">
    <property type="entry name" value="Ftsk_gamma"/>
    <property type="match status" value="1"/>
</dbReference>
<name>A0A1P8WJ54_9PLAN</name>
<keyword evidence="5 16" id="KW-0812">Transmembrane</keyword>
<comment type="subunit">
    <text evidence="13">Homohexamer. Forms a ring that surrounds DNA.</text>
</comment>
<keyword evidence="4" id="KW-0132">Cell division</keyword>
<dbReference type="Pfam" id="PF09397">
    <property type="entry name" value="FtsK_gamma"/>
    <property type="match status" value="1"/>
</dbReference>
<dbReference type="InterPro" id="IPR050206">
    <property type="entry name" value="FtsK/SpoIIIE/SftA"/>
</dbReference>
<evidence type="ECO:0000313" key="19">
    <source>
        <dbReference type="Proteomes" id="UP000187735"/>
    </source>
</evidence>
<keyword evidence="12" id="KW-0131">Cell cycle</keyword>
<dbReference type="InterPro" id="IPR027417">
    <property type="entry name" value="P-loop_NTPase"/>
</dbReference>
<dbReference type="STRING" id="1891926.Fuma_03716"/>
<keyword evidence="11 16" id="KW-0472">Membrane</keyword>
<evidence type="ECO:0000256" key="14">
    <source>
        <dbReference type="PROSITE-ProRule" id="PRU00289"/>
    </source>
</evidence>
<dbReference type="Proteomes" id="UP000187735">
    <property type="component" value="Chromosome"/>
</dbReference>
<dbReference type="GO" id="GO:0005886">
    <property type="term" value="C:plasma membrane"/>
    <property type="evidence" value="ECO:0007669"/>
    <property type="project" value="UniProtKB-SubCell"/>
</dbReference>
<evidence type="ECO:0000313" key="18">
    <source>
        <dbReference type="EMBL" id="APZ94095.1"/>
    </source>
</evidence>
<evidence type="ECO:0000256" key="5">
    <source>
        <dbReference type="ARBA" id="ARBA00022692"/>
    </source>
</evidence>
<dbReference type="AlphaFoldDB" id="A0A1P8WJ54"/>
<evidence type="ECO:0000259" key="17">
    <source>
        <dbReference type="PROSITE" id="PS50901"/>
    </source>
</evidence>
<dbReference type="KEGG" id="fmr:Fuma_03716"/>
<evidence type="ECO:0000256" key="16">
    <source>
        <dbReference type="SAM" id="Phobius"/>
    </source>
</evidence>
<evidence type="ECO:0000256" key="15">
    <source>
        <dbReference type="SAM" id="MobiDB-lite"/>
    </source>
</evidence>
<evidence type="ECO:0000256" key="1">
    <source>
        <dbReference type="ARBA" id="ARBA00004651"/>
    </source>
</evidence>
<dbReference type="GO" id="GO:0051301">
    <property type="term" value="P:cell division"/>
    <property type="evidence" value="ECO:0007669"/>
    <property type="project" value="UniProtKB-KW"/>
</dbReference>
<feature type="domain" description="FtsK" evidence="17">
    <location>
        <begin position="411"/>
        <end position="617"/>
    </location>
</feature>
<keyword evidence="9 16" id="KW-1133">Transmembrane helix</keyword>
<reference evidence="18 19" key="1">
    <citation type="journal article" date="2016" name="Front. Microbiol.">
        <title>Fuerstia marisgermanicae gen. nov., sp. nov., an Unusual Member of the Phylum Planctomycetes from the German Wadden Sea.</title>
        <authorList>
            <person name="Kohn T."/>
            <person name="Heuer A."/>
            <person name="Jogler M."/>
            <person name="Vollmers J."/>
            <person name="Boedeker C."/>
            <person name="Bunk B."/>
            <person name="Rast P."/>
            <person name="Borchert D."/>
            <person name="Glockner I."/>
            <person name="Freese H.M."/>
            <person name="Klenk H.P."/>
            <person name="Overmann J."/>
            <person name="Kaster A.K."/>
            <person name="Rohde M."/>
            <person name="Wiegand S."/>
            <person name="Jogler C."/>
        </authorList>
    </citation>
    <scope>NUCLEOTIDE SEQUENCE [LARGE SCALE GENOMIC DNA]</scope>
    <source>
        <strain evidence="18 19">NH11</strain>
    </source>
</reference>
<keyword evidence="8 14" id="KW-0067">ATP-binding</keyword>
<dbReference type="OrthoDB" id="9807790at2"/>
<evidence type="ECO:0000256" key="12">
    <source>
        <dbReference type="ARBA" id="ARBA00023306"/>
    </source>
</evidence>
<dbReference type="Gene3D" id="1.10.10.10">
    <property type="entry name" value="Winged helix-like DNA-binding domain superfamily/Winged helix DNA-binding domain"/>
    <property type="match status" value="1"/>
</dbReference>
<feature type="transmembrane region" description="Helical" evidence="16">
    <location>
        <begin position="145"/>
        <end position="166"/>
    </location>
</feature>
<dbReference type="InterPro" id="IPR002543">
    <property type="entry name" value="FtsK_dom"/>
</dbReference>
<keyword evidence="19" id="KW-1185">Reference proteome</keyword>
<keyword evidence="10" id="KW-0238">DNA-binding</keyword>
<dbReference type="PANTHER" id="PTHR22683:SF41">
    <property type="entry name" value="DNA TRANSLOCASE FTSK"/>
    <property type="match status" value="1"/>
</dbReference>
<proteinExistence type="inferred from homology"/>
<dbReference type="Gene3D" id="3.40.50.300">
    <property type="entry name" value="P-loop containing nucleotide triphosphate hydrolases"/>
    <property type="match status" value="1"/>
</dbReference>
<comment type="similarity">
    <text evidence="2">Belongs to the FtsK/SpoIIIE/SftA family.</text>
</comment>
<dbReference type="InterPro" id="IPR041027">
    <property type="entry name" value="FtsK_alpha"/>
</dbReference>
<dbReference type="PANTHER" id="PTHR22683">
    <property type="entry name" value="SPORULATION PROTEIN RELATED"/>
    <property type="match status" value="1"/>
</dbReference>
<evidence type="ECO:0000256" key="4">
    <source>
        <dbReference type="ARBA" id="ARBA00022618"/>
    </source>
</evidence>
<feature type="binding site" evidence="14">
    <location>
        <begin position="428"/>
        <end position="435"/>
    </location>
    <ligand>
        <name>ATP</name>
        <dbReference type="ChEBI" id="CHEBI:30616"/>
    </ligand>
</feature>
<dbReference type="SUPFAM" id="SSF46785">
    <property type="entry name" value="Winged helix' DNA-binding domain"/>
    <property type="match status" value="1"/>
</dbReference>
<dbReference type="SMART" id="SM00382">
    <property type="entry name" value="AAA"/>
    <property type="match status" value="1"/>
</dbReference>
<evidence type="ECO:0000256" key="3">
    <source>
        <dbReference type="ARBA" id="ARBA00022475"/>
    </source>
</evidence>
<dbReference type="Pfam" id="PF01580">
    <property type="entry name" value="FtsK_SpoIIIE"/>
    <property type="match status" value="1"/>
</dbReference>
<dbReference type="GO" id="GO:0005524">
    <property type="term" value="F:ATP binding"/>
    <property type="evidence" value="ECO:0007669"/>
    <property type="project" value="UniProtKB-UniRule"/>
</dbReference>
<dbReference type="PROSITE" id="PS50901">
    <property type="entry name" value="FTSK"/>
    <property type="match status" value="1"/>
</dbReference>
<dbReference type="InterPro" id="IPR003593">
    <property type="entry name" value="AAA+_ATPase"/>
</dbReference>
<organism evidence="18 19">
    <name type="scientific">Fuerstiella marisgermanici</name>
    <dbReference type="NCBI Taxonomy" id="1891926"/>
    <lineage>
        <taxon>Bacteria</taxon>
        <taxon>Pseudomonadati</taxon>
        <taxon>Planctomycetota</taxon>
        <taxon>Planctomycetia</taxon>
        <taxon>Planctomycetales</taxon>
        <taxon>Planctomycetaceae</taxon>
        <taxon>Fuerstiella</taxon>
    </lineage>
</organism>
<evidence type="ECO:0000256" key="11">
    <source>
        <dbReference type="ARBA" id="ARBA00023136"/>
    </source>
</evidence>
<feature type="region of interest" description="Disordered" evidence="15">
    <location>
        <begin position="681"/>
        <end position="701"/>
    </location>
</feature>
<accession>A0A1P8WJ54</accession>
<evidence type="ECO:0000256" key="8">
    <source>
        <dbReference type="ARBA" id="ARBA00022840"/>
    </source>
</evidence>
<dbReference type="InterPro" id="IPR025199">
    <property type="entry name" value="FtsK_4TM"/>
</dbReference>
<evidence type="ECO:0000256" key="10">
    <source>
        <dbReference type="ARBA" id="ARBA00023125"/>
    </source>
</evidence>
<dbReference type="Pfam" id="PF13491">
    <property type="entry name" value="FtsK_4TM"/>
    <property type="match status" value="1"/>
</dbReference>
<gene>
    <name evidence="18" type="primary">spoIIIE</name>
    <name evidence="18" type="ORF">Fuma_03716</name>
</gene>
<keyword evidence="6 14" id="KW-0547">Nucleotide-binding</keyword>
<keyword evidence="7" id="KW-0159">Chromosome partition</keyword>
<dbReference type="Pfam" id="PF17854">
    <property type="entry name" value="FtsK_alpha"/>
    <property type="match status" value="1"/>
</dbReference>
<protein>
    <submittedName>
        <fullName evidence="18">Stage III sporulation protein E</fullName>
    </submittedName>
</protein>
<dbReference type="Gene3D" id="3.30.980.40">
    <property type="match status" value="1"/>
</dbReference>
<feature type="transmembrane region" description="Helical" evidence="16">
    <location>
        <begin position="94"/>
        <end position="115"/>
    </location>
</feature>
<keyword evidence="3" id="KW-1003">Cell membrane</keyword>
<dbReference type="InterPro" id="IPR018541">
    <property type="entry name" value="Ftsk_gamma"/>
</dbReference>
<dbReference type="GO" id="GO:0007059">
    <property type="term" value="P:chromosome segregation"/>
    <property type="evidence" value="ECO:0007669"/>
    <property type="project" value="UniProtKB-KW"/>
</dbReference>
<dbReference type="EMBL" id="CP017641">
    <property type="protein sequence ID" value="APZ94095.1"/>
    <property type="molecule type" value="Genomic_DNA"/>
</dbReference>
<feature type="transmembrane region" description="Helical" evidence="16">
    <location>
        <begin position="65"/>
        <end position="82"/>
    </location>
</feature>
<evidence type="ECO:0000256" key="7">
    <source>
        <dbReference type="ARBA" id="ARBA00022829"/>
    </source>
</evidence>